<sequence>MTFVESLASQWRSQLQNDYPNHSPNTHESIVQWLLGPNSEALDALTPSEQSAFKQGLNFRYRVLQQRYLDISPEQAYRSLMKRLGNLVILRQKIRAWVATSRDRQRNVVDVLQEVIQEMLNSDRYLQQQLQWIAECTTDSRLRNSLLLTSLEEYCLRPIRNQPLLVYRFVNYLRRSQRGGLTQVPTGEWIRQVSEEIVSDDTQERVSLLDEQALAQYEDTQYIEEQQVQRLTVQAEFEAYLREKVDPVAGDWLQLYLKGESQETIAKVLNLPIKQVYRLREKVSYHAVRNFALKHSPELVDSWLGTSLSEHHLGLTPSQWQEYWDSLSPLQRQVIEKLQAGQTIEIISKHLKLKTTQVLSEWTKLYLHAQAIRNRSS</sequence>
<reference evidence="1 2" key="1">
    <citation type="journal article" date="2013" name="Front. Microbiol.">
        <title>Comparative genomic analyses of the cyanobacterium, Lyngbya aestuarii BL J, a powerful hydrogen producer.</title>
        <authorList>
            <person name="Kothari A."/>
            <person name="Vaughn M."/>
            <person name="Garcia-Pichel F."/>
        </authorList>
    </citation>
    <scope>NUCLEOTIDE SEQUENCE [LARGE SCALE GENOMIC DNA]</scope>
    <source>
        <strain evidence="1 2">BL J</strain>
    </source>
</reference>
<evidence type="ECO:0000313" key="1">
    <source>
        <dbReference type="EMBL" id="ERT04255.1"/>
    </source>
</evidence>
<dbReference type="AlphaFoldDB" id="U7QB29"/>
<dbReference type="NCBIfam" id="NF037965">
    <property type="entry name" value="HetZ_rel_2"/>
    <property type="match status" value="1"/>
</dbReference>
<keyword evidence="2" id="KW-1185">Reference proteome</keyword>
<comment type="caution">
    <text evidence="1">The sequence shown here is derived from an EMBL/GenBank/DDBJ whole genome shotgun (WGS) entry which is preliminary data.</text>
</comment>
<dbReference type="RefSeq" id="WP_023069470.1">
    <property type="nucleotide sequence ID" value="NZ_AUZM01000110.1"/>
</dbReference>
<dbReference type="OrthoDB" id="417276at2"/>
<dbReference type="PATRIC" id="fig|1348334.3.peg.5568"/>
<evidence type="ECO:0000313" key="2">
    <source>
        <dbReference type="Proteomes" id="UP000017127"/>
    </source>
</evidence>
<protein>
    <submittedName>
        <fullName evidence="1">Bacterial regulatory s, luxR family protein</fullName>
    </submittedName>
</protein>
<proteinExistence type="predicted"/>
<organism evidence="1 2">
    <name type="scientific">Lyngbya aestuarii BL J</name>
    <dbReference type="NCBI Taxonomy" id="1348334"/>
    <lineage>
        <taxon>Bacteria</taxon>
        <taxon>Bacillati</taxon>
        <taxon>Cyanobacteriota</taxon>
        <taxon>Cyanophyceae</taxon>
        <taxon>Oscillatoriophycideae</taxon>
        <taxon>Oscillatoriales</taxon>
        <taxon>Microcoleaceae</taxon>
        <taxon>Lyngbya</taxon>
    </lineage>
</organism>
<name>U7QB29_9CYAN</name>
<gene>
    <name evidence="1" type="ORF">M595_5804</name>
</gene>
<dbReference type="Proteomes" id="UP000017127">
    <property type="component" value="Unassembled WGS sequence"/>
</dbReference>
<dbReference type="InterPro" id="IPR048033">
    <property type="entry name" value="HetZ-rel_2"/>
</dbReference>
<dbReference type="EMBL" id="AUZM01000110">
    <property type="protein sequence ID" value="ERT04255.1"/>
    <property type="molecule type" value="Genomic_DNA"/>
</dbReference>
<accession>U7QB29</accession>